<gene>
    <name evidence="7" type="ORF">D9756_004340</name>
</gene>
<dbReference type="Proteomes" id="UP000559027">
    <property type="component" value="Unassembled WGS sequence"/>
</dbReference>
<dbReference type="Gene3D" id="3.20.20.220">
    <property type="match status" value="1"/>
</dbReference>
<dbReference type="EC" id="1.5.5.2" evidence="2 5"/>
<evidence type="ECO:0000256" key="5">
    <source>
        <dbReference type="RuleBase" id="RU364054"/>
    </source>
</evidence>
<dbReference type="GO" id="GO:0004657">
    <property type="term" value="F:proline dehydrogenase activity"/>
    <property type="evidence" value="ECO:0007669"/>
    <property type="project" value="UniProtKB-EC"/>
</dbReference>
<comment type="catalytic activity">
    <reaction evidence="5">
        <text>L-proline + a quinone = (S)-1-pyrroline-5-carboxylate + a quinol + H(+)</text>
        <dbReference type="Rhea" id="RHEA:23784"/>
        <dbReference type="ChEBI" id="CHEBI:15378"/>
        <dbReference type="ChEBI" id="CHEBI:17388"/>
        <dbReference type="ChEBI" id="CHEBI:24646"/>
        <dbReference type="ChEBI" id="CHEBI:60039"/>
        <dbReference type="ChEBI" id="CHEBI:132124"/>
        <dbReference type="EC" id="1.5.5.2"/>
    </reaction>
</comment>
<dbReference type="Pfam" id="PF01619">
    <property type="entry name" value="Pro_dh"/>
    <property type="match status" value="2"/>
</dbReference>
<dbReference type="InterPro" id="IPR029041">
    <property type="entry name" value="FAD-linked_oxidoreductase-like"/>
</dbReference>
<name>A0A8H5D9X9_9AGAR</name>
<evidence type="ECO:0000313" key="7">
    <source>
        <dbReference type="EMBL" id="KAF5356255.1"/>
    </source>
</evidence>
<evidence type="ECO:0000256" key="1">
    <source>
        <dbReference type="ARBA" id="ARBA00005869"/>
    </source>
</evidence>
<dbReference type="PANTHER" id="PTHR13914:SF0">
    <property type="entry name" value="PROLINE DEHYDROGENASE 1, MITOCHONDRIAL"/>
    <property type="match status" value="1"/>
</dbReference>
<dbReference type="GO" id="GO:0071949">
    <property type="term" value="F:FAD binding"/>
    <property type="evidence" value="ECO:0007669"/>
    <property type="project" value="TreeGrafter"/>
</dbReference>
<evidence type="ECO:0000313" key="8">
    <source>
        <dbReference type="Proteomes" id="UP000559027"/>
    </source>
</evidence>
<keyword evidence="8" id="KW-1185">Reference proteome</keyword>
<keyword evidence="5" id="KW-0274">FAD</keyword>
<dbReference type="EMBL" id="JAACJO010000007">
    <property type="protein sequence ID" value="KAF5356255.1"/>
    <property type="molecule type" value="Genomic_DNA"/>
</dbReference>
<evidence type="ECO:0000256" key="2">
    <source>
        <dbReference type="ARBA" id="ARBA00012695"/>
    </source>
</evidence>
<reference evidence="7 8" key="1">
    <citation type="journal article" date="2020" name="ISME J.">
        <title>Uncovering the hidden diversity of litter-decomposition mechanisms in mushroom-forming fungi.</title>
        <authorList>
            <person name="Floudas D."/>
            <person name="Bentzer J."/>
            <person name="Ahren D."/>
            <person name="Johansson T."/>
            <person name="Persson P."/>
            <person name="Tunlid A."/>
        </authorList>
    </citation>
    <scope>NUCLEOTIDE SEQUENCE [LARGE SCALE GENOMIC DNA]</scope>
    <source>
        <strain evidence="7 8">CBS 146.42</strain>
    </source>
</reference>
<dbReference type="OrthoDB" id="5464at2759"/>
<evidence type="ECO:0000256" key="4">
    <source>
        <dbReference type="ARBA" id="ARBA00023062"/>
    </source>
</evidence>
<keyword evidence="4 5" id="KW-0642">Proline metabolism</keyword>
<proteinExistence type="inferred from homology"/>
<feature type="domain" description="Proline dehydrogenase" evidence="6">
    <location>
        <begin position="208"/>
        <end position="390"/>
    </location>
</feature>
<dbReference type="InterPro" id="IPR015659">
    <property type="entry name" value="Proline_oxidase"/>
</dbReference>
<dbReference type="SUPFAM" id="SSF51730">
    <property type="entry name" value="FAD-linked oxidoreductase"/>
    <property type="match status" value="1"/>
</dbReference>
<protein>
    <recommendedName>
        <fullName evidence="2 5">Proline dehydrogenase</fullName>
        <ecNumber evidence="2 5">1.5.5.2</ecNumber>
    </recommendedName>
</protein>
<dbReference type="PANTHER" id="PTHR13914">
    <property type="entry name" value="PROLINE OXIDASE"/>
    <property type="match status" value="1"/>
</dbReference>
<comment type="function">
    <text evidence="5">Converts proline to delta-1-pyrroline-5-carboxylate.</text>
</comment>
<dbReference type="AlphaFoldDB" id="A0A8H5D9X9"/>
<comment type="similarity">
    <text evidence="1 5">Belongs to the proline oxidase family.</text>
</comment>
<dbReference type="GO" id="GO:0010133">
    <property type="term" value="P:L-proline catabolic process to L-glutamate"/>
    <property type="evidence" value="ECO:0007669"/>
    <property type="project" value="TreeGrafter"/>
</dbReference>
<evidence type="ECO:0000259" key="6">
    <source>
        <dbReference type="Pfam" id="PF01619"/>
    </source>
</evidence>
<keyword evidence="3 5" id="KW-0560">Oxidoreductase</keyword>
<accession>A0A8H5D9X9</accession>
<comment type="cofactor">
    <cofactor evidence="5">
        <name>FAD</name>
        <dbReference type="ChEBI" id="CHEBI:57692"/>
    </cofactor>
</comment>
<keyword evidence="5" id="KW-0285">Flavoprotein</keyword>
<evidence type="ECO:0000256" key="3">
    <source>
        <dbReference type="ARBA" id="ARBA00023002"/>
    </source>
</evidence>
<dbReference type="InterPro" id="IPR002872">
    <property type="entry name" value="Proline_DH_dom"/>
</dbReference>
<sequence>MLSRLSRLPLRHASAAHSSYRKRSRPLAGIAAVSGGLLLAAGYVHADYLEDNVTKQPLGQLIRSYAVFSMCSIPPLVDYSPKILSILTGIPGVRQITEAIVRVTFFNQFCGGDTVEDTLPLLRALRRANRGALLNYSVEVDPASVTSNSGTGAVSKDDLPHKFLIREMIHSIDIAADFEDSLSDGGRRTWLAVKMTALVPNAQALIKLSNHIVQSRTLKPDSVPFPGCPRSTDLDIVLHPGVSHPTSLTQQDISDLRELYEDLCRVCEHARQRGVKVIFDAEWRWDSWYQPAIDAVAHSLMLQPLVYTTYQAYLRRTPSHLALSLEDARKNNYALGVKLVRGAYHPSEVAAHYSKGSSLSISPDELPPVWSKKDETDRCYNQCVKMLLNAVREDVDGNRGSPGDSILGDTTRPSSIHSGTSWTSWLKGLVPSSPLKNIIPATVLGQREPKLPSVGILFGTHNWESAKLILSELVRNDLAEPLPEEKRPEDGETVISVKSEVAERVAVAQLYGMSDDLTQYLGNRTKAPTPFILKCIPYGGLREVMPYLGRRAIENKSVLGDGKATHERQRAGREIWKRITRQS</sequence>
<organism evidence="7 8">
    <name type="scientific">Leucocoprinus leucothites</name>
    <dbReference type="NCBI Taxonomy" id="201217"/>
    <lineage>
        <taxon>Eukaryota</taxon>
        <taxon>Fungi</taxon>
        <taxon>Dikarya</taxon>
        <taxon>Basidiomycota</taxon>
        <taxon>Agaricomycotina</taxon>
        <taxon>Agaricomycetes</taxon>
        <taxon>Agaricomycetidae</taxon>
        <taxon>Agaricales</taxon>
        <taxon>Agaricineae</taxon>
        <taxon>Agaricaceae</taxon>
        <taxon>Leucocoprinus</taxon>
    </lineage>
</organism>
<feature type="domain" description="Proline dehydrogenase" evidence="6">
    <location>
        <begin position="496"/>
        <end position="558"/>
    </location>
</feature>
<dbReference type="GO" id="GO:0005739">
    <property type="term" value="C:mitochondrion"/>
    <property type="evidence" value="ECO:0007669"/>
    <property type="project" value="TreeGrafter"/>
</dbReference>
<comment type="caution">
    <text evidence="7">The sequence shown here is derived from an EMBL/GenBank/DDBJ whole genome shotgun (WGS) entry which is preliminary data.</text>
</comment>